<accession>A0A5N1J1N9</accession>
<dbReference type="Pfam" id="PF18962">
    <property type="entry name" value="Por_Secre_tail"/>
    <property type="match status" value="1"/>
</dbReference>
<dbReference type="NCBIfam" id="TIGR04183">
    <property type="entry name" value="Por_Secre_tail"/>
    <property type="match status" value="1"/>
</dbReference>
<name>A0A5N1J1N9_9BACT</name>
<evidence type="ECO:0000256" key="1">
    <source>
        <dbReference type="SAM" id="SignalP"/>
    </source>
</evidence>
<evidence type="ECO:0000259" key="2">
    <source>
        <dbReference type="Pfam" id="PF18962"/>
    </source>
</evidence>
<feature type="chain" id="PRO_5025020680" evidence="1">
    <location>
        <begin position="20"/>
        <end position="314"/>
    </location>
</feature>
<protein>
    <submittedName>
        <fullName evidence="3">T9SS type A sorting domain-containing protein</fullName>
    </submittedName>
</protein>
<keyword evidence="1" id="KW-0732">Signal</keyword>
<feature type="signal peptide" evidence="1">
    <location>
        <begin position="1"/>
        <end position="19"/>
    </location>
</feature>
<organism evidence="3 4">
    <name type="scientific">Adhaeribacter soli</name>
    <dbReference type="NCBI Taxonomy" id="2607655"/>
    <lineage>
        <taxon>Bacteria</taxon>
        <taxon>Pseudomonadati</taxon>
        <taxon>Bacteroidota</taxon>
        <taxon>Cytophagia</taxon>
        <taxon>Cytophagales</taxon>
        <taxon>Hymenobacteraceae</taxon>
        <taxon>Adhaeribacter</taxon>
    </lineage>
</organism>
<feature type="domain" description="Secretion system C-terminal sorting" evidence="2">
    <location>
        <begin position="243"/>
        <end position="312"/>
    </location>
</feature>
<proteinExistence type="predicted"/>
<sequence length="314" mass="33380">MKKLLLVVVMAVSGFFAKAQSYTFSQTTGTYADLPSPFILSQPGWDGMSSYNVLIPFQFELGGTTESMLGIGGNSEIGFQFGMRGISALLAELEDRNQSANPSTIGYKLTGTPGQQILKMEWKNAGTSNGGSEFANMQVWLYEGSNIIELHYGPSSLPSSGFLYFPQQAPTVGLALSTSSSTFTVSGIFLQGNPAAATAVTVTNANTFPTLAAPPASGTIYRFTPSNVTGLSGKLPENTLAFHPNPATDFITIKGLQTESKGAHLIVTDMAGRTMMSETIPANGRINIEKLAKGIYLARITANGSSFTKRLIKQ</sequence>
<dbReference type="AlphaFoldDB" id="A0A5N1J1N9"/>
<dbReference type="InterPro" id="IPR026444">
    <property type="entry name" value="Secre_tail"/>
</dbReference>
<evidence type="ECO:0000313" key="4">
    <source>
        <dbReference type="Proteomes" id="UP000326570"/>
    </source>
</evidence>
<keyword evidence="4" id="KW-1185">Reference proteome</keyword>
<reference evidence="3 4" key="1">
    <citation type="submission" date="2019-09" db="EMBL/GenBank/DDBJ databases">
        <title>Genome sequence of Adhaeribacter sp. M2.</title>
        <authorList>
            <person name="Srinivasan S."/>
        </authorList>
    </citation>
    <scope>NUCLEOTIDE SEQUENCE [LARGE SCALE GENOMIC DNA]</scope>
    <source>
        <strain evidence="3 4">M2</strain>
    </source>
</reference>
<evidence type="ECO:0000313" key="3">
    <source>
        <dbReference type="EMBL" id="KAA9339987.1"/>
    </source>
</evidence>
<dbReference type="EMBL" id="VTWT01000003">
    <property type="protein sequence ID" value="KAA9339987.1"/>
    <property type="molecule type" value="Genomic_DNA"/>
</dbReference>
<comment type="caution">
    <text evidence="3">The sequence shown here is derived from an EMBL/GenBank/DDBJ whole genome shotgun (WGS) entry which is preliminary data.</text>
</comment>
<dbReference type="Proteomes" id="UP000326570">
    <property type="component" value="Unassembled WGS sequence"/>
</dbReference>
<gene>
    <name evidence="3" type="ORF">F0P94_06455</name>
</gene>
<dbReference type="RefSeq" id="WP_150903010.1">
    <property type="nucleotide sequence ID" value="NZ_VTWT01000003.1"/>
</dbReference>